<reference evidence="1 3" key="1">
    <citation type="submission" date="2008-03" db="EMBL/GenBank/DDBJ databases">
        <title>Annotation of Ixodes scapularis.</title>
        <authorList>
            <consortium name="Ixodes scapularis Genome Project Consortium"/>
            <person name="Caler E."/>
            <person name="Hannick L.I."/>
            <person name="Bidwell S."/>
            <person name="Joardar V."/>
            <person name="Thiagarajan M."/>
            <person name="Amedeo P."/>
            <person name="Galinsky K.J."/>
            <person name="Schobel S."/>
            <person name="Inman J."/>
            <person name="Hostetler J."/>
            <person name="Miller J."/>
            <person name="Hammond M."/>
            <person name="Megy K."/>
            <person name="Lawson D."/>
            <person name="Kodira C."/>
            <person name="Sutton G."/>
            <person name="Meyer J."/>
            <person name="Hill C.A."/>
            <person name="Birren B."/>
            <person name="Nene V."/>
            <person name="Collins F."/>
            <person name="Alarcon-Chaidez F."/>
            <person name="Wikel S."/>
            <person name="Strausberg R."/>
        </authorList>
    </citation>
    <scope>NUCLEOTIDE SEQUENCE [LARGE SCALE GENOMIC DNA]</scope>
    <source>
        <strain evidence="3">Wikel</strain>
        <strain evidence="1">Wikel colony</strain>
    </source>
</reference>
<dbReference type="HOGENOM" id="CLU_2040637_0_0_1"/>
<dbReference type="EMBL" id="DS703426">
    <property type="protein sequence ID" value="EEC05399.1"/>
    <property type="molecule type" value="Genomic_DNA"/>
</dbReference>
<proteinExistence type="predicted"/>
<dbReference type="EMBL" id="ABJB010813047">
    <property type="status" value="NOT_ANNOTATED_CDS"/>
    <property type="molecule type" value="Genomic_DNA"/>
</dbReference>
<sequence length="121" mass="14206">MAKNSIPAAMDCIHFYGHSIDRIRVKLLKILILSYPHLHPPNPSSSTVRVWLKPTWRCQNYILSKTPLAQTKKKKKKRYLKTLRSSRETEPVSFGQNTNFFLAIKNPLYTQMFFANYARYT</sequence>
<dbReference type="InParanoid" id="B7PFM7"/>
<evidence type="ECO:0000313" key="3">
    <source>
        <dbReference type="Proteomes" id="UP000001555"/>
    </source>
</evidence>
<organism>
    <name type="scientific">Ixodes scapularis</name>
    <name type="common">Black-legged tick</name>
    <name type="synonym">Deer tick</name>
    <dbReference type="NCBI Taxonomy" id="6945"/>
    <lineage>
        <taxon>Eukaryota</taxon>
        <taxon>Metazoa</taxon>
        <taxon>Ecdysozoa</taxon>
        <taxon>Arthropoda</taxon>
        <taxon>Chelicerata</taxon>
        <taxon>Arachnida</taxon>
        <taxon>Acari</taxon>
        <taxon>Parasitiformes</taxon>
        <taxon>Ixodida</taxon>
        <taxon>Ixodoidea</taxon>
        <taxon>Ixodidae</taxon>
        <taxon>Ixodinae</taxon>
        <taxon>Ixodes</taxon>
    </lineage>
</organism>
<gene>
    <name evidence="1" type="ORF">IscW_ISCW017580</name>
</gene>
<name>B7PFM7_IXOSC</name>
<dbReference type="PaxDb" id="6945-B7PFM7"/>
<dbReference type="Proteomes" id="UP000001555">
    <property type="component" value="Unassembled WGS sequence"/>
</dbReference>
<evidence type="ECO:0000313" key="1">
    <source>
        <dbReference type="EMBL" id="EEC05399.1"/>
    </source>
</evidence>
<dbReference type="VEuPathDB" id="VectorBase:ISCI017580"/>
<keyword evidence="3" id="KW-1185">Reference proteome</keyword>
<dbReference type="AlphaFoldDB" id="B7PFM7"/>
<evidence type="ECO:0000313" key="2">
    <source>
        <dbReference type="EnsemblMetazoa" id="ISCW017580-PA"/>
    </source>
</evidence>
<dbReference type="VEuPathDB" id="VectorBase:ISCW017580"/>
<reference evidence="2" key="2">
    <citation type="submission" date="2020-05" db="UniProtKB">
        <authorList>
            <consortium name="EnsemblMetazoa"/>
        </authorList>
    </citation>
    <scope>IDENTIFICATION</scope>
    <source>
        <strain evidence="2">wikel</strain>
    </source>
</reference>
<dbReference type="EnsemblMetazoa" id="ISCW017580-RA">
    <property type="protein sequence ID" value="ISCW017580-PA"/>
    <property type="gene ID" value="ISCW017580"/>
</dbReference>
<protein>
    <submittedName>
        <fullName evidence="1 2">Uncharacterized protein</fullName>
    </submittedName>
</protein>
<accession>B7PFM7</accession>